<reference evidence="2" key="1">
    <citation type="submission" date="2020-05" db="EMBL/GenBank/DDBJ databases">
        <title>Phylogenomic resolution of chytrid fungi.</title>
        <authorList>
            <person name="Stajich J.E."/>
            <person name="Amses K."/>
            <person name="Simmons R."/>
            <person name="Seto K."/>
            <person name="Myers J."/>
            <person name="Bonds A."/>
            <person name="Quandt C.A."/>
            <person name="Barry K."/>
            <person name="Liu P."/>
            <person name="Grigoriev I."/>
            <person name="Longcore J.E."/>
            <person name="James T.Y."/>
        </authorList>
    </citation>
    <scope>NUCLEOTIDE SEQUENCE</scope>
    <source>
        <strain evidence="2">JEL0379</strain>
    </source>
</reference>
<dbReference type="PROSITE" id="PS50011">
    <property type="entry name" value="PROTEIN_KINASE_DOM"/>
    <property type="match status" value="1"/>
</dbReference>
<dbReference type="AlphaFoldDB" id="A0AAD5TB78"/>
<dbReference type="InterPro" id="IPR011009">
    <property type="entry name" value="Kinase-like_dom_sf"/>
</dbReference>
<evidence type="ECO:0000313" key="3">
    <source>
        <dbReference type="Proteomes" id="UP001212152"/>
    </source>
</evidence>
<comment type="caution">
    <text evidence="2">The sequence shown here is derived from an EMBL/GenBank/DDBJ whole genome shotgun (WGS) entry which is preliminary data.</text>
</comment>
<dbReference type="Gene3D" id="1.10.510.10">
    <property type="entry name" value="Transferase(Phosphotransferase) domain 1"/>
    <property type="match status" value="1"/>
</dbReference>
<evidence type="ECO:0000313" key="2">
    <source>
        <dbReference type="EMBL" id="KAJ3167001.1"/>
    </source>
</evidence>
<proteinExistence type="predicted"/>
<accession>A0AAD5TB78</accession>
<protein>
    <recommendedName>
        <fullName evidence="1">Protein kinase domain-containing protein</fullName>
    </recommendedName>
</protein>
<dbReference type="InterPro" id="IPR008266">
    <property type="entry name" value="Tyr_kinase_AS"/>
</dbReference>
<dbReference type="SUPFAM" id="SSF56112">
    <property type="entry name" value="Protein kinase-like (PK-like)"/>
    <property type="match status" value="1"/>
</dbReference>
<feature type="domain" description="Protein kinase" evidence="1">
    <location>
        <begin position="1"/>
        <end position="226"/>
    </location>
</feature>
<organism evidence="2 3">
    <name type="scientific">Geranomyces variabilis</name>
    <dbReference type="NCBI Taxonomy" id="109894"/>
    <lineage>
        <taxon>Eukaryota</taxon>
        <taxon>Fungi</taxon>
        <taxon>Fungi incertae sedis</taxon>
        <taxon>Chytridiomycota</taxon>
        <taxon>Chytridiomycota incertae sedis</taxon>
        <taxon>Chytridiomycetes</taxon>
        <taxon>Spizellomycetales</taxon>
        <taxon>Powellomycetaceae</taxon>
        <taxon>Geranomyces</taxon>
    </lineage>
</organism>
<dbReference type="InterPro" id="IPR052396">
    <property type="entry name" value="Meiotic_Drive_Suppr_Kinase"/>
</dbReference>
<dbReference type="Proteomes" id="UP001212152">
    <property type="component" value="Unassembled WGS sequence"/>
</dbReference>
<dbReference type="PANTHER" id="PTHR37171:SF1">
    <property type="entry name" value="SERINE_THREONINE-PROTEIN KINASE YRZF-RELATED"/>
    <property type="match status" value="1"/>
</dbReference>
<dbReference type="GO" id="GO:0005524">
    <property type="term" value="F:ATP binding"/>
    <property type="evidence" value="ECO:0007669"/>
    <property type="project" value="InterPro"/>
</dbReference>
<dbReference type="EMBL" id="JADGJQ010000152">
    <property type="protein sequence ID" value="KAJ3167001.1"/>
    <property type="molecule type" value="Genomic_DNA"/>
</dbReference>
<dbReference type="InterPro" id="IPR000719">
    <property type="entry name" value="Prot_kinase_dom"/>
</dbReference>
<name>A0AAD5TB78_9FUNG</name>
<evidence type="ECO:0000259" key="1">
    <source>
        <dbReference type="PROSITE" id="PS50011"/>
    </source>
</evidence>
<keyword evidence="3" id="KW-1185">Reference proteome</keyword>
<gene>
    <name evidence="2" type="ORF">HDU87_001893</name>
</gene>
<dbReference type="PROSITE" id="PS00109">
    <property type="entry name" value="PROTEIN_KINASE_TYR"/>
    <property type="match status" value="1"/>
</dbReference>
<dbReference type="PANTHER" id="PTHR37171">
    <property type="entry name" value="SERINE/THREONINE-PROTEIN KINASE YRZF-RELATED"/>
    <property type="match status" value="1"/>
</dbReference>
<sequence length="226" mass="25594">MRVAGPFGYDSTSPSLVHPYLTLLSMVDEHWFYASPTSSPENCEPRLPPIRGASARSSPLTMRKVRATLPPPPSDRYAIEDITPAEIFFAKTVDRSNAVVVEGTFRTVHCVFKIVDATQRPNFLEELDNEVNIYRVLEPLQESDIPTFHGYYRVWNMLYVLRNVLNMIRSALQRLHALDVVHGDIRLLNFLYDTASGGVKVIDFGRYPSVEAEMTELDGLDFTELA</sequence>
<dbReference type="GO" id="GO:0004672">
    <property type="term" value="F:protein kinase activity"/>
    <property type="evidence" value="ECO:0007669"/>
    <property type="project" value="InterPro"/>
</dbReference>